<evidence type="ECO:0000313" key="5">
    <source>
        <dbReference type="EMBL" id="KAJ0193840.1"/>
    </source>
</evidence>
<dbReference type="Pfam" id="PF00931">
    <property type="entry name" value="NB-ARC"/>
    <property type="match status" value="1"/>
</dbReference>
<evidence type="ECO:0000256" key="2">
    <source>
        <dbReference type="ARBA" id="ARBA00022737"/>
    </source>
</evidence>
<dbReference type="PANTHER" id="PTHR11017">
    <property type="entry name" value="LEUCINE-RICH REPEAT-CONTAINING PROTEIN"/>
    <property type="match status" value="1"/>
</dbReference>
<dbReference type="Gene3D" id="3.80.10.10">
    <property type="entry name" value="Ribonuclease Inhibitor"/>
    <property type="match status" value="2"/>
</dbReference>
<dbReference type="GO" id="GO:0006952">
    <property type="term" value="P:defense response"/>
    <property type="evidence" value="ECO:0007669"/>
    <property type="project" value="InterPro"/>
</dbReference>
<evidence type="ECO:0000259" key="4">
    <source>
        <dbReference type="PROSITE" id="PS50104"/>
    </source>
</evidence>
<comment type="caution">
    <text evidence="5">The sequence shown here is derived from an EMBL/GenBank/DDBJ whole genome shotgun (WGS) entry which is preliminary data.</text>
</comment>
<keyword evidence="2" id="KW-0677">Repeat</keyword>
<evidence type="ECO:0000313" key="6">
    <source>
        <dbReference type="Proteomes" id="UP000235145"/>
    </source>
</evidence>
<reference evidence="5 6" key="1">
    <citation type="journal article" date="2017" name="Nat. Commun.">
        <title>Genome assembly with in vitro proximity ligation data and whole-genome triplication in lettuce.</title>
        <authorList>
            <person name="Reyes-Chin-Wo S."/>
            <person name="Wang Z."/>
            <person name="Yang X."/>
            <person name="Kozik A."/>
            <person name="Arikit S."/>
            <person name="Song C."/>
            <person name="Xia L."/>
            <person name="Froenicke L."/>
            <person name="Lavelle D.O."/>
            <person name="Truco M.J."/>
            <person name="Xia R."/>
            <person name="Zhu S."/>
            <person name="Xu C."/>
            <person name="Xu H."/>
            <person name="Xu X."/>
            <person name="Cox K."/>
            <person name="Korf I."/>
            <person name="Meyers B.C."/>
            <person name="Michelmore R.W."/>
        </authorList>
    </citation>
    <scope>NUCLEOTIDE SEQUENCE [LARGE SCALE GENOMIC DNA]</scope>
    <source>
        <strain evidence="6">cv. Salinas</strain>
        <tissue evidence="5">Seedlings</tissue>
    </source>
</reference>
<protein>
    <recommendedName>
        <fullName evidence="4">TIR domain-containing protein</fullName>
    </recommendedName>
</protein>
<dbReference type="PRINTS" id="PR00364">
    <property type="entry name" value="DISEASERSIST"/>
</dbReference>
<dbReference type="GO" id="GO:0007165">
    <property type="term" value="P:signal transduction"/>
    <property type="evidence" value="ECO:0007669"/>
    <property type="project" value="InterPro"/>
</dbReference>
<name>A0A9R1WYH0_LACSA</name>
<dbReference type="EMBL" id="NBSK02000008">
    <property type="protein sequence ID" value="KAJ0193840.1"/>
    <property type="molecule type" value="Genomic_DNA"/>
</dbReference>
<feature type="domain" description="TIR" evidence="4">
    <location>
        <begin position="19"/>
        <end position="185"/>
    </location>
</feature>
<dbReference type="Pfam" id="PF01582">
    <property type="entry name" value="TIR"/>
    <property type="match status" value="1"/>
</dbReference>
<dbReference type="GO" id="GO:0043531">
    <property type="term" value="F:ADP binding"/>
    <property type="evidence" value="ECO:0007669"/>
    <property type="project" value="InterPro"/>
</dbReference>
<dbReference type="InterPro" id="IPR000157">
    <property type="entry name" value="TIR_dom"/>
</dbReference>
<keyword evidence="1" id="KW-0433">Leucine-rich repeat</keyword>
<dbReference type="InterPro" id="IPR042197">
    <property type="entry name" value="Apaf_helical"/>
</dbReference>
<sequence length="1048" mass="119126">MASSSLASPSAPALSSKWWKYDVFLSFRGEDTRNTFVGHLYSALEQEGIYTYKDEETLPRGESIHPSLMKAIEESQIAIIVFSKNYCDSSWCLDELAHIMKCRDTRSQIVMPIFYDVDPSEVRKQKRKYGEAFAKHELENKTKVESWRKALVDASNISGWEPKHIANGDESKGIKQIVGEISHKFHLVTSSADENLIGMEARLQGLTSELQVGSGSVRMIGIWGVGGGGKTTLASSIYDEICRQFDGCCFVQNIREESKRYGLGKLEGDILSKMGVDKVGGGRCMIKERKPNNNYNPGYALLTAHKVNAIHNIRLLNSDEAIKLFFKHAPQDYRLVEDYEQLSKEVVSYASGLPLALTILGSFLCDKDINEWKSALARLKEIPDNDILEKLKVSFDGLKPVEKELFLDIACFFRLEEKDKAMEILDACGFHPVIGVKVLIQKALITISYGVFDMHDLVQEMAHYIVRGEHPNNPEKHSRIWKAEDVLRICAMDATTELDMIQAITFNYNKDYLLQDLPPIVANTKHLRRIDWHGDFASPLLTNFPQRTLCHLSLRNSSQKQLWEGYKLLPNLKTIELWDLDNLIMTPDFEGLPNLERFILYGSRCLEEIHPSIGCLERLVLLHISGCRSLKRFPPISRLKKLETLSFIGCPKLFKLSTIQQQNMEKLPHFLLDNSGDEVASYVESIPNFFVNCWRCGCSKFGGVKCCLEDPSLPHNNMKPCLCDSNMNHIGFRFFPKDLRKLDLSYCDMGDEHISSSVWELHNLKTLNLLGNAFSRLNFHLLRFPQLKCLNVSQCKGLVELSELPSSIAVVLADGCSSLETFGDISNCKWLWKVLVLESNKLSPLYGDILLDSMLQGNAGEDYFISIILQHQIPNRFVGWLFRGNKFTLHLPKDWYDEFCGFLICFVDTLTNPDINIVIKQEVDDDILFEIWKESTEIVEHVYGDQTKTYVGYVPFGSLRHTTLSNLSYNMISVSMEVGHVNETCVGVELVPRKSKGDRPQTTKVATNSSEFWDEEDYGSKTFTIQDDPKSSIHIIWRPLNGIMTTSY</sequence>
<dbReference type="SMART" id="SM00255">
    <property type="entry name" value="TIR"/>
    <property type="match status" value="1"/>
</dbReference>
<dbReference type="Gene3D" id="1.10.8.430">
    <property type="entry name" value="Helical domain of apoptotic protease-activating factors"/>
    <property type="match status" value="1"/>
</dbReference>
<dbReference type="InterPro" id="IPR002182">
    <property type="entry name" value="NB-ARC"/>
</dbReference>
<keyword evidence="3" id="KW-0520">NAD</keyword>
<keyword evidence="6" id="KW-1185">Reference proteome</keyword>
<organism evidence="5 6">
    <name type="scientific">Lactuca sativa</name>
    <name type="common">Garden lettuce</name>
    <dbReference type="NCBI Taxonomy" id="4236"/>
    <lineage>
        <taxon>Eukaryota</taxon>
        <taxon>Viridiplantae</taxon>
        <taxon>Streptophyta</taxon>
        <taxon>Embryophyta</taxon>
        <taxon>Tracheophyta</taxon>
        <taxon>Spermatophyta</taxon>
        <taxon>Magnoliopsida</taxon>
        <taxon>eudicotyledons</taxon>
        <taxon>Gunneridae</taxon>
        <taxon>Pentapetalae</taxon>
        <taxon>asterids</taxon>
        <taxon>campanulids</taxon>
        <taxon>Asterales</taxon>
        <taxon>Asteraceae</taxon>
        <taxon>Cichorioideae</taxon>
        <taxon>Cichorieae</taxon>
        <taxon>Lactucinae</taxon>
        <taxon>Lactuca</taxon>
    </lineage>
</organism>
<evidence type="ECO:0000256" key="3">
    <source>
        <dbReference type="ARBA" id="ARBA00023027"/>
    </source>
</evidence>
<dbReference type="FunFam" id="3.40.50.10140:FF:000007">
    <property type="entry name" value="Disease resistance protein (TIR-NBS-LRR class)"/>
    <property type="match status" value="1"/>
</dbReference>
<dbReference type="Gene3D" id="3.40.50.300">
    <property type="entry name" value="P-loop containing nucleotide triphosphate hydrolases"/>
    <property type="match status" value="1"/>
</dbReference>
<dbReference type="SUPFAM" id="SSF52540">
    <property type="entry name" value="P-loop containing nucleoside triphosphate hydrolases"/>
    <property type="match status" value="1"/>
</dbReference>
<dbReference type="SUPFAM" id="SSF52058">
    <property type="entry name" value="L domain-like"/>
    <property type="match status" value="1"/>
</dbReference>
<dbReference type="SUPFAM" id="SSF52200">
    <property type="entry name" value="Toll/Interleukin receptor TIR domain"/>
    <property type="match status" value="1"/>
</dbReference>
<dbReference type="InterPro" id="IPR044974">
    <property type="entry name" value="Disease_R_plants"/>
</dbReference>
<dbReference type="InterPro" id="IPR058192">
    <property type="entry name" value="WHD_ROQ1-like"/>
</dbReference>
<dbReference type="Proteomes" id="UP000235145">
    <property type="component" value="Unassembled WGS sequence"/>
</dbReference>
<dbReference type="AlphaFoldDB" id="A0A9R1WYH0"/>
<dbReference type="InterPro" id="IPR032675">
    <property type="entry name" value="LRR_dom_sf"/>
</dbReference>
<dbReference type="Gene3D" id="3.40.50.10140">
    <property type="entry name" value="Toll/interleukin-1 receptor homology (TIR) domain"/>
    <property type="match status" value="1"/>
</dbReference>
<dbReference type="Pfam" id="PF23282">
    <property type="entry name" value="WHD_ROQ1"/>
    <property type="match status" value="1"/>
</dbReference>
<proteinExistence type="predicted"/>
<dbReference type="InterPro" id="IPR035897">
    <property type="entry name" value="Toll_tir_struct_dom_sf"/>
</dbReference>
<dbReference type="PROSITE" id="PS50104">
    <property type="entry name" value="TIR"/>
    <property type="match status" value="1"/>
</dbReference>
<accession>A0A9R1WYH0</accession>
<evidence type="ECO:0000256" key="1">
    <source>
        <dbReference type="ARBA" id="ARBA00022614"/>
    </source>
</evidence>
<gene>
    <name evidence="5" type="ORF">LSAT_V11C800408710</name>
</gene>
<dbReference type="InterPro" id="IPR027417">
    <property type="entry name" value="P-loop_NTPase"/>
</dbReference>
<dbReference type="PANTHER" id="PTHR11017:SF340">
    <property type="entry name" value="NB-ARC-RELATED"/>
    <property type="match status" value="1"/>
</dbReference>